<dbReference type="EMBL" id="WMIB01000027">
    <property type="protein sequence ID" value="MTH55352.1"/>
    <property type="molecule type" value="Genomic_DNA"/>
</dbReference>
<protein>
    <recommendedName>
        <fullName evidence="3">Wall-associated protein</fullName>
    </recommendedName>
</protein>
<organism evidence="1 2">
    <name type="scientific">Metabacillus mangrovi</name>
    <dbReference type="NCBI Taxonomy" id="1491830"/>
    <lineage>
        <taxon>Bacteria</taxon>
        <taxon>Bacillati</taxon>
        <taxon>Bacillota</taxon>
        <taxon>Bacilli</taxon>
        <taxon>Bacillales</taxon>
        <taxon>Bacillaceae</taxon>
        <taxon>Metabacillus</taxon>
    </lineage>
</organism>
<dbReference type="OrthoDB" id="1432909at2"/>
<keyword evidence="2" id="KW-1185">Reference proteome</keyword>
<gene>
    <name evidence="1" type="ORF">GKZ89_18315</name>
</gene>
<proteinExistence type="predicted"/>
<evidence type="ECO:0000313" key="2">
    <source>
        <dbReference type="Proteomes" id="UP000434639"/>
    </source>
</evidence>
<accession>A0A7X2S815</accession>
<dbReference type="RefSeq" id="WP_155113851.1">
    <property type="nucleotide sequence ID" value="NZ_WMIB01000027.1"/>
</dbReference>
<dbReference type="Pfam" id="PF05593">
    <property type="entry name" value="RHS_repeat"/>
    <property type="match status" value="1"/>
</dbReference>
<comment type="caution">
    <text evidence="1">The sequence shown here is derived from an EMBL/GenBank/DDBJ whole genome shotgun (WGS) entry which is preliminary data.</text>
</comment>
<reference evidence="1 2" key="1">
    <citation type="journal article" date="2017" name="Int. J. Syst. Evol. Microbiol.">
        <title>Bacillus mangrovi sp. nov., isolated from a sediment sample from a mangrove forest.</title>
        <authorList>
            <person name="Gupta V."/>
            <person name="Singh P.K."/>
            <person name="Korpole S."/>
            <person name="Tanuku N.R.S."/>
            <person name="Pinnaka A.K."/>
        </authorList>
    </citation>
    <scope>NUCLEOTIDE SEQUENCE [LARGE SCALE GENOMIC DNA]</scope>
    <source>
        <strain evidence="1 2">KCTC 33872</strain>
    </source>
</reference>
<name>A0A7X2S815_9BACI</name>
<dbReference type="InterPro" id="IPR031325">
    <property type="entry name" value="RHS_repeat"/>
</dbReference>
<dbReference type="InterPro" id="IPR006530">
    <property type="entry name" value="YD"/>
</dbReference>
<dbReference type="NCBIfam" id="TIGR01643">
    <property type="entry name" value="YD_repeat_2x"/>
    <property type="match status" value="2"/>
</dbReference>
<sequence length="58" mass="6444">MPLTPMRTKIVSGNGSNVQYQYDELDQLTKETYSNGTVKEYSYDGFGNRISTKDTSGG</sequence>
<dbReference type="AlphaFoldDB" id="A0A7X2S815"/>
<evidence type="ECO:0000313" key="1">
    <source>
        <dbReference type="EMBL" id="MTH55352.1"/>
    </source>
</evidence>
<dbReference type="Proteomes" id="UP000434639">
    <property type="component" value="Unassembled WGS sequence"/>
</dbReference>
<dbReference type="Gene3D" id="2.180.10.10">
    <property type="entry name" value="RHS repeat-associated core"/>
    <property type="match status" value="1"/>
</dbReference>
<evidence type="ECO:0008006" key="3">
    <source>
        <dbReference type="Google" id="ProtNLM"/>
    </source>
</evidence>